<organism evidence="1 2">
    <name type="scientific">Helcobacillus massiliensis</name>
    <dbReference type="NCBI Taxonomy" id="521392"/>
    <lineage>
        <taxon>Bacteria</taxon>
        <taxon>Bacillati</taxon>
        <taxon>Actinomycetota</taxon>
        <taxon>Actinomycetes</taxon>
        <taxon>Micrococcales</taxon>
        <taxon>Dermabacteraceae</taxon>
        <taxon>Helcobacillus</taxon>
    </lineage>
</organism>
<reference evidence="1 2" key="1">
    <citation type="submission" date="2020-08" db="EMBL/GenBank/DDBJ databases">
        <title>Sequencing the genomes of 1000 actinobacteria strains.</title>
        <authorList>
            <person name="Klenk H.-P."/>
        </authorList>
    </citation>
    <scope>NUCLEOTIDE SEQUENCE [LARGE SCALE GENOMIC DNA]</scope>
    <source>
        <strain evidence="1 2">DSM 23040</strain>
    </source>
</reference>
<evidence type="ECO:0000313" key="1">
    <source>
        <dbReference type="EMBL" id="MBB3022850.1"/>
    </source>
</evidence>
<sequence length="183" mass="19908">MEKDDLHYEKVLDALLGHVEHDDELVRALEELRQQWARFNPKSRQTLGYAMQVGCGTGPLGAPVADTTLADAWLYCDFGHGDTNVASRVGDHGIDDRYQAAVLLVSNVAVCEVSTLNLVHRAWSAGAVSLDKSSFTEEVLARNQISKKITAMASGPAGTPTEELLQMLDQASSLEIPDDQTEV</sequence>
<name>A0A839QVP5_9MICO</name>
<protein>
    <submittedName>
        <fullName evidence="1">Uncharacterized protein</fullName>
    </submittedName>
</protein>
<proteinExistence type="predicted"/>
<dbReference type="EMBL" id="JACHWP010000002">
    <property type="protein sequence ID" value="MBB3022850.1"/>
    <property type="molecule type" value="Genomic_DNA"/>
</dbReference>
<keyword evidence="2" id="KW-1185">Reference proteome</keyword>
<comment type="caution">
    <text evidence="1">The sequence shown here is derived from an EMBL/GenBank/DDBJ whole genome shotgun (WGS) entry which is preliminary data.</text>
</comment>
<gene>
    <name evidence="1" type="ORF">FHX50_001133</name>
</gene>
<dbReference type="AlphaFoldDB" id="A0A839QVP5"/>
<dbReference type="RefSeq" id="WP_183375449.1">
    <property type="nucleotide sequence ID" value="NZ_CBCSFZ010000018.1"/>
</dbReference>
<accession>A0A839QVP5</accession>
<evidence type="ECO:0000313" key="2">
    <source>
        <dbReference type="Proteomes" id="UP000568050"/>
    </source>
</evidence>
<dbReference type="Proteomes" id="UP000568050">
    <property type="component" value="Unassembled WGS sequence"/>
</dbReference>